<evidence type="ECO:0000256" key="4">
    <source>
        <dbReference type="ARBA" id="ARBA00022475"/>
    </source>
</evidence>
<protein>
    <recommendedName>
        <fullName evidence="3 9">Flagellar biosynthetic protein FliQ</fullName>
    </recommendedName>
</protein>
<gene>
    <name evidence="9 10" type="primary">fliQ</name>
    <name evidence="10" type="ORF">U0C82_02825</name>
</gene>
<keyword evidence="5 9" id="KW-0812">Transmembrane</keyword>
<keyword evidence="11" id="KW-1185">Reference proteome</keyword>
<comment type="subcellular location">
    <subcellularLocation>
        <location evidence="1 9">Cell membrane</location>
        <topology evidence="1">Multi-pass membrane protein</topology>
    </subcellularLocation>
    <subcellularLocation>
        <location evidence="9">Bacterial flagellum basal body</location>
    </subcellularLocation>
</comment>
<dbReference type="EMBL" id="JAXLPB010000001">
    <property type="protein sequence ID" value="MDY8108082.1"/>
    <property type="molecule type" value="Genomic_DNA"/>
</dbReference>
<dbReference type="Pfam" id="PF01313">
    <property type="entry name" value="Bac_export_3"/>
    <property type="match status" value="1"/>
</dbReference>
<feature type="transmembrane region" description="Helical" evidence="9">
    <location>
        <begin position="12"/>
        <end position="35"/>
    </location>
</feature>
<dbReference type="Proteomes" id="UP001294412">
    <property type="component" value="Unassembled WGS sequence"/>
</dbReference>
<reference evidence="10 11" key="1">
    <citation type="submission" date="2023-12" db="EMBL/GenBank/DDBJ databases">
        <title>Description of Novel Strain Fulvimarina sp. 2208YS6-2-32 isolated from Uroteuthis (Photololigo) edulis.</title>
        <authorList>
            <person name="Park J.-S."/>
        </authorList>
    </citation>
    <scope>NUCLEOTIDE SEQUENCE [LARGE SCALE GENOMIC DNA]</scope>
    <source>
        <strain evidence="10 11">2208YS6-2-32</strain>
    </source>
</reference>
<keyword evidence="10" id="KW-0966">Cell projection</keyword>
<keyword evidence="4 9" id="KW-1003">Cell membrane</keyword>
<evidence type="ECO:0000256" key="6">
    <source>
        <dbReference type="ARBA" id="ARBA00022989"/>
    </source>
</evidence>
<evidence type="ECO:0000256" key="3">
    <source>
        <dbReference type="ARBA" id="ARBA00021718"/>
    </source>
</evidence>
<dbReference type="PRINTS" id="PR00952">
    <property type="entry name" value="TYPE3IMQPROT"/>
</dbReference>
<keyword evidence="8 9" id="KW-0975">Bacterial flagellum</keyword>
<evidence type="ECO:0000313" key="11">
    <source>
        <dbReference type="Proteomes" id="UP001294412"/>
    </source>
</evidence>
<comment type="function">
    <text evidence="9">Role in flagellar biosynthesis.</text>
</comment>
<keyword evidence="10" id="KW-0282">Flagellum</keyword>
<evidence type="ECO:0000256" key="9">
    <source>
        <dbReference type="RuleBase" id="RU364090"/>
    </source>
</evidence>
<dbReference type="NCBIfam" id="TIGR01402">
    <property type="entry name" value="fliQ"/>
    <property type="match status" value="1"/>
</dbReference>
<dbReference type="RefSeq" id="WP_322185531.1">
    <property type="nucleotide sequence ID" value="NZ_JAXLPB010000001.1"/>
</dbReference>
<dbReference type="NCBIfam" id="TIGR01403">
    <property type="entry name" value="fliQ_rel_III"/>
    <property type="match status" value="1"/>
</dbReference>
<comment type="caution">
    <text evidence="10">The sequence shown here is derived from an EMBL/GenBank/DDBJ whole genome shotgun (WGS) entry which is preliminary data.</text>
</comment>
<sequence length="90" mass="9582">MNQAEAIDIVQSAIWTIVVASAPAVGVAMIVGVIIALFQALTQIQEMTLTFVPKILAIFVVIAVTASFTGAQVYAFTQEAYSRIETGFDS</sequence>
<dbReference type="InterPro" id="IPR006306">
    <property type="entry name" value="T3SS_HrpO"/>
</dbReference>
<evidence type="ECO:0000256" key="1">
    <source>
        <dbReference type="ARBA" id="ARBA00004651"/>
    </source>
</evidence>
<organism evidence="10 11">
    <name type="scientific">Fulvimarina uroteuthidis</name>
    <dbReference type="NCBI Taxonomy" id="3098149"/>
    <lineage>
        <taxon>Bacteria</taxon>
        <taxon>Pseudomonadati</taxon>
        <taxon>Pseudomonadota</taxon>
        <taxon>Alphaproteobacteria</taxon>
        <taxon>Hyphomicrobiales</taxon>
        <taxon>Aurantimonadaceae</taxon>
        <taxon>Fulvimarina</taxon>
    </lineage>
</organism>
<evidence type="ECO:0000256" key="8">
    <source>
        <dbReference type="ARBA" id="ARBA00023143"/>
    </source>
</evidence>
<keyword evidence="10" id="KW-0969">Cilium</keyword>
<feature type="transmembrane region" description="Helical" evidence="9">
    <location>
        <begin position="55"/>
        <end position="76"/>
    </location>
</feature>
<name>A0ABU5HYB4_9HYPH</name>
<dbReference type="PIRSF" id="PIRSF004669">
    <property type="entry name" value="FliQ"/>
    <property type="match status" value="1"/>
</dbReference>
<evidence type="ECO:0000313" key="10">
    <source>
        <dbReference type="EMBL" id="MDY8108082.1"/>
    </source>
</evidence>
<dbReference type="PANTHER" id="PTHR34040:SF2">
    <property type="entry name" value="FLAGELLAR BIOSYNTHETIC PROTEIN FLIQ"/>
    <property type="match status" value="1"/>
</dbReference>
<evidence type="ECO:0000256" key="7">
    <source>
        <dbReference type="ARBA" id="ARBA00023136"/>
    </source>
</evidence>
<keyword evidence="6 9" id="KW-1133">Transmembrane helix</keyword>
<comment type="similarity">
    <text evidence="2 9">Belongs to the FliQ/MopD/SpaQ family.</text>
</comment>
<proteinExistence type="inferred from homology"/>
<dbReference type="NCBIfam" id="NF004671">
    <property type="entry name" value="PRK06010.1"/>
    <property type="match status" value="1"/>
</dbReference>
<dbReference type="InterPro" id="IPR002191">
    <property type="entry name" value="Bac_export_3"/>
</dbReference>
<keyword evidence="7 9" id="KW-0472">Membrane</keyword>
<accession>A0ABU5HYB4</accession>
<dbReference type="InterPro" id="IPR006305">
    <property type="entry name" value="FliQ"/>
</dbReference>
<dbReference type="PANTHER" id="PTHR34040">
    <property type="entry name" value="FLAGELLAR BIOSYNTHETIC PROTEIN FLIQ"/>
    <property type="match status" value="1"/>
</dbReference>
<evidence type="ECO:0000256" key="2">
    <source>
        <dbReference type="ARBA" id="ARBA00006156"/>
    </source>
</evidence>
<evidence type="ECO:0000256" key="5">
    <source>
        <dbReference type="ARBA" id="ARBA00022692"/>
    </source>
</evidence>